<reference evidence="2 3" key="1">
    <citation type="submission" date="2024-06" db="EMBL/GenBank/DDBJ databases">
        <title>The Natural Products Discovery Center: Release of the First 8490 Sequenced Strains for Exploring Actinobacteria Biosynthetic Diversity.</title>
        <authorList>
            <person name="Kalkreuter E."/>
            <person name="Kautsar S.A."/>
            <person name="Yang D."/>
            <person name="Bader C.D."/>
            <person name="Teijaro C.N."/>
            <person name="Fluegel L."/>
            <person name="Davis C.M."/>
            <person name="Simpson J.R."/>
            <person name="Lauterbach L."/>
            <person name="Steele A.D."/>
            <person name="Gui C."/>
            <person name="Meng S."/>
            <person name="Li G."/>
            <person name="Viehrig K."/>
            <person name="Ye F."/>
            <person name="Su P."/>
            <person name="Kiefer A.F."/>
            <person name="Nichols A."/>
            <person name="Cepeda A.J."/>
            <person name="Yan W."/>
            <person name="Fan B."/>
            <person name="Jiang Y."/>
            <person name="Adhikari A."/>
            <person name="Zheng C.-J."/>
            <person name="Schuster L."/>
            <person name="Cowan T.M."/>
            <person name="Smanski M.J."/>
            <person name="Chevrette M.G."/>
            <person name="De Carvalho L.P.S."/>
            <person name="Shen B."/>
        </authorList>
    </citation>
    <scope>NUCLEOTIDE SEQUENCE [LARGE SCALE GENOMIC DNA]</scope>
    <source>
        <strain evidence="2 3">NPDC006337</strain>
    </source>
</reference>
<dbReference type="Pfam" id="PF03992">
    <property type="entry name" value="ABM"/>
    <property type="match status" value="1"/>
</dbReference>
<feature type="domain" description="ABM" evidence="1">
    <location>
        <begin position="13"/>
        <end position="100"/>
    </location>
</feature>
<accession>A0ABV2VY13</accession>
<comment type="caution">
    <text evidence="2">The sequence shown here is derived from an EMBL/GenBank/DDBJ whole genome shotgun (WGS) entry which is preliminary data.</text>
</comment>
<dbReference type="Gene3D" id="3.30.70.100">
    <property type="match status" value="1"/>
</dbReference>
<dbReference type="EMBL" id="JBEXZR010000001">
    <property type="protein sequence ID" value="MEU0706179.1"/>
    <property type="molecule type" value="Genomic_DNA"/>
</dbReference>
<keyword evidence="2" id="KW-0560">Oxidoreductase</keyword>
<dbReference type="Proteomes" id="UP001550378">
    <property type="component" value="Unassembled WGS sequence"/>
</dbReference>
<organism evidence="2 3">
    <name type="scientific">Streptomyces lavendulocolor</name>
    <dbReference type="NCBI Taxonomy" id="67316"/>
    <lineage>
        <taxon>Bacteria</taxon>
        <taxon>Bacillati</taxon>
        <taxon>Actinomycetota</taxon>
        <taxon>Actinomycetes</taxon>
        <taxon>Kitasatosporales</taxon>
        <taxon>Streptomycetaceae</taxon>
        <taxon>Streptomyces</taxon>
    </lineage>
</organism>
<dbReference type="PROSITE" id="PS51725">
    <property type="entry name" value="ABM"/>
    <property type="match status" value="1"/>
</dbReference>
<gene>
    <name evidence="2" type="ORF">ABZ508_02180</name>
</gene>
<keyword evidence="3" id="KW-1185">Reference proteome</keyword>
<evidence type="ECO:0000313" key="2">
    <source>
        <dbReference type="EMBL" id="MEU0706179.1"/>
    </source>
</evidence>
<sequence>MSDHLIGGIEPPYYTVVFTSVRTGDDEEAYAETARRMEELVRDVPGFLGHESARTPGGIGITVGYFRDEEAIAAWRADAEHQGAMRRGRADWYERYSVHVGRVERSYRFDHR</sequence>
<name>A0ABV2VY13_9ACTN</name>
<evidence type="ECO:0000313" key="3">
    <source>
        <dbReference type="Proteomes" id="UP001550378"/>
    </source>
</evidence>
<evidence type="ECO:0000259" key="1">
    <source>
        <dbReference type="PROSITE" id="PS51725"/>
    </source>
</evidence>
<dbReference type="InterPro" id="IPR007138">
    <property type="entry name" value="ABM_dom"/>
</dbReference>
<dbReference type="EC" id="1.14.-.-" evidence="2"/>
<keyword evidence="2" id="KW-0503">Monooxygenase</keyword>
<dbReference type="RefSeq" id="WP_359657435.1">
    <property type="nucleotide sequence ID" value="NZ_JBEXZO010000007.1"/>
</dbReference>
<dbReference type="InterPro" id="IPR011008">
    <property type="entry name" value="Dimeric_a/b-barrel"/>
</dbReference>
<dbReference type="GO" id="GO:0004497">
    <property type="term" value="F:monooxygenase activity"/>
    <property type="evidence" value="ECO:0007669"/>
    <property type="project" value="UniProtKB-KW"/>
</dbReference>
<dbReference type="PANTHER" id="PTHR37811">
    <property type="entry name" value="BLL5343 PROTEIN"/>
    <property type="match status" value="1"/>
</dbReference>
<proteinExistence type="predicted"/>
<dbReference type="SUPFAM" id="SSF54909">
    <property type="entry name" value="Dimeric alpha+beta barrel"/>
    <property type="match status" value="1"/>
</dbReference>
<protein>
    <submittedName>
        <fullName evidence="2">Antibiotic biosynthesis monooxygenase</fullName>
        <ecNumber evidence="2">1.14.-.-</ecNumber>
    </submittedName>
</protein>
<dbReference type="PANTHER" id="PTHR37811:SF2">
    <property type="entry name" value="ABM DOMAIN-CONTAINING PROTEIN"/>
    <property type="match status" value="1"/>
</dbReference>
<dbReference type="InterPro" id="IPR052936">
    <property type="entry name" value="Jasmonate_Hydroxylase-like"/>
</dbReference>